<keyword evidence="2" id="KW-1185">Reference proteome</keyword>
<evidence type="ECO:0000313" key="2">
    <source>
        <dbReference type="Proteomes" id="UP000632138"/>
    </source>
</evidence>
<name>A0ABS2A3S1_9ACTN</name>
<comment type="caution">
    <text evidence="1">The sequence shown here is derived from an EMBL/GenBank/DDBJ whole genome shotgun (WGS) entry which is preliminary data.</text>
</comment>
<accession>A0ABS2A3S1</accession>
<reference evidence="1 2" key="1">
    <citation type="submission" date="2021-01" db="EMBL/GenBank/DDBJ databases">
        <title>Actinoplanes sp. nov. LDG1-06 isolated from lichen.</title>
        <authorList>
            <person name="Saeng-In P."/>
            <person name="Phongsopitanun W."/>
            <person name="Kanchanasin P."/>
            <person name="Yuki M."/>
            <person name="Kudo T."/>
            <person name="Ohkuma M."/>
            <person name="Tanasupawat S."/>
        </authorList>
    </citation>
    <scope>NUCLEOTIDE SEQUENCE [LARGE SCALE GENOMIC DNA]</scope>
    <source>
        <strain evidence="1 2">LDG1-06</strain>
    </source>
</reference>
<evidence type="ECO:0008006" key="3">
    <source>
        <dbReference type="Google" id="ProtNLM"/>
    </source>
</evidence>
<organism evidence="1 2">
    <name type="scientific">Paractinoplanes ovalisporus</name>
    <dbReference type="NCBI Taxonomy" id="2810368"/>
    <lineage>
        <taxon>Bacteria</taxon>
        <taxon>Bacillati</taxon>
        <taxon>Actinomycetota</taxon>
        <taxon>Actinomycetes</taxon>
        <taxon>Micromonosporales</taxon>
        <taxon>Micromonosporaceae</taxon>
        <taxon>Paractinoplanes</taxon>
    </lineage>
</organism>
<proteinExistence type="predicted"/>
<sequence>MTPPLRLGSFTPSVLLRVARRLGRLDREVVETLVPSSPAQFRTLLDGGYDAVLTSPDNVLAYRWSPVNPLGVNAPVEIVAAIDRGMGLALYGSARKGARFAVDVPGSGFAFAMYALAESLGLARDDYEIVTLGSTPNRLQALLAGECDATMLNAGNELHAEAAGFRPLARTPEVCGPYLGAVLAALEPGPVTWLADALTTTAAEIVAGQHDDIVIVEAVDALGLPQPLAVRFLDRLRSPEDGLVADGKVDRAALETLVGLRRRFGPALDGDPLAAALE</sequence>
<dbReference type="RefSeq" id="WP_203374372.1">
    <property type="nucleotide sequence ID" value="NZ_JAENHP010000001.1"/>
</dbReference>
<dbReference type="SUPFAM" id="SSF53850">
    <property type="entry name" value="Periplasmic binding protein-like II"/>
    <property type="match status" value="1"/>
</dbReference>
<protein>
    <recommendedName>
        <fullName evidence="3">ABC transporter substrate-binding protein</fullName>
    </recommendedName>
</protein>
<dbReference type="Pfam" id="PF12974">
    <property type="entry name" value="Phosphonate-bd"/>
    <property type="match status" value="1"/>
</dbReference>
<dbReference type="Gene3D" id="3.40.190.10">
    <property type="entry name" value="Periplasmic binding protein-like II"/>
    <property type="match status" value="2"/>
</dbReference>
<gene>
    <name evidence="1" type="ORF">JIG36_02785</name>
</gene>
<dbReference type="Proteomes" id="UP000632138">
    <property type="component" value="Unassembled WGS sequence"/>
</dbReference>
<evidence type="ECO:0000313" key="1">
    <source>
        <dbReference type="EMBL" id="MBM2614485.1"/>
    </source>
</evidence>
<dbReference type="EMBL" id="JAENHP010000001">
    <property type="protein sequence ID" value="MBM2614485.1"/>
    <property type="molecule type" value="Genomic_DNA"/>
</dbReference>